<keyword evidence="2" id="KW-1185">Reference proteome</keyword>
<gene>
    <name evidence="1" type="ORF">LNV07_14845</name>
</gene>
<dbReference type="EMBL" id="JAJIRN010000006">
    <property type="protein sequence ID" value="MCV2369359.1"/>
    <property type="molecule type" value="Genomic_DNA"/>
</dbReference>
<evidence type="ECO:0000313" key="1">
    <source>
        <dbReference type="EMBL" id="MCV2369359.1"/>
    </source>
</evidence>
<organism evidence="1 2">
    <name type="scientific">Roseateles oligotrophus</name>
    <dbReference type="NCBI Taxonomy" id="1769250"/>
    <lineage>
        <taxon>Bacteria</taxon>
        <taxon>Pseudomonadati</taxon>
        <taxon>Pseudomonadota</taxon>
        <taxon>Betaproteobacteria</taxon>
        <taxon>Burkholderiales</taxon>
        <taxon>Sphaerotilaceae</taxon>
        <taxon>Roseateles</taxon>
    </lineage>
</organism>
<name>A0ABT2YH56_9BURK</name>
<proteinExistence type="predicted"/>
<dbReference type="Proteomes" id="UP001209701">
    <property type="component" value="Unassembled WGS sequence"/>
</dbReference>
<reference evidence="1 2" key="1">
    <citation type="submission" date="2021-11" db="EMBL/GenBank/DDBJ databases">
        <authorList>
            <person name="Liang Q."/>
            <person name="Mou H."/>
            <person name="Liu Z."/>
        </authorList>
    </citation>
    <scope>NUCLEOTIDE SEQUENCE [LARGE SCALE GENOMIC DNA]</scope>
    <source>
        <strain evidence="1 2">CHU3</strain>
    </source>
</reference>
<dbReference type="SUPFAM" id="SSF53850">
    <property type="entry name" value="Periplasmic binding protein-like II"/>
    <property type="match status" value="1"/>
</dbReference>
<protein>
    <submittedName>
        <fullName evidence="1">Transporter substrate-binding domain-containing protein</fullName>
    </submittedName>
</protein>
<dbReference type="Gene3D" id="3.40.190.10">
    <property type="entry name" value="Periplasmic binding protein-like II"/>
    <property type="match status" value="2"/>
</dbReference>
<accession>A0ABT2YH56</accession>
<dbReference type="RefSeq" id="WP_263571944.1">
    <property type="nucleotide sequence ID" value="NZ_JAJIRN010000006.1"/>
</dbReference>
<evidence type="ECO:0000313" key="2">
    <source>
        <dbReference type="Proteomes" id="UP001209701"/>
    </source>
</evidence>
<sequence length="317" mass="35128">MLFTGKSMPKLGFGSAAMRSEAFVYGFGNFGSGFNQRVLIFWAFLGCLFLASAAQSCERTLVAPASPTGLNVILQEDKVAGVFPDFMRLIGTLAGCQFEFPVLPRSRLDRDFFANNVDVLAPATQSTMRDKHADFIAWMELTPQLITASWDRETMPDLKSLLTSKSWRAVVVRNYSWGDLYDAFIKKMDQEGRLDLVSDLKTVHAMLRAGRAKFTILPPTLLYGSMHSGRGPAGLPPDFRYSLLSDLPRAKVGIYLNSTNVAKSDVEKIRAATITAKNDGSLLRILEYYYPVEILSADVVLNIPVHLEGRVGNRGKQ</sequence>
<comment type="caution">
    <text evidence="1">The sequence shown here is derived from an EMBL/GenBank/DDBJ whole genome shotgun (WGS) entry which is preliminary data.</text>
</comment>